<sequence length="51" mass="5501">MGAILFGAAVFVGWTLIDLSKHKELKKENVLGSLFVAIIAAIGWAVFDLIL</sequence>
<keyword evidence="1" id="KW-1133">Transmembrane helix</keyword>
<feature type="transmembrane region" description="Helical" evidence="1">
    <location>
        <begin position="29"/>
        <end position="50"/>
    </location>
</feature>
<keyword evidence="3" id="KW-1185">Reference proteome</keyword>
<dbReference type="RefSeq" id="WP_169965845.1">
    <property type="nucleotide sequence ID" value="NZ_JAFBEC010000002.1"/>
</dbReference>
<protein>
    <submittedName>
        <fullName evidence="2">Uncharacterized protein</fullName>
    </submittedName>
</protein>
<evidence type="ECO:0000313" key="3">
    <source>
        <dbReference type="Proteomes" id="UP000741863"/>
    </source>
</evidence>
<reference evidence="2 3" key="1">
    <citation type="submission" date="2021-01" db="EMBL/GenBank/DDBJ databases">
        <title>Genomic Encyclopedia of Type Strains, Phase IV (KMG-IV): sequencing the most valuable type-strain genomes for metagenomic binning, comparative biology and taxonomic classification.</title>
        <authorList>
            <person name="Goeker M."/>
        </authorList>
    </citation>
    <scope>NUCLEOTIDE SEQUENCE [LARGE SCALE GENOMIC DNA]</scope>
    <source>
        <strain evidence="2 3">DSM 25540</strain>
    </source>
</reference>
<evidence type="ECO:0000256" key="1">
    <source>
        <dbReference type="SAM" id="Phobius"/>
    </source>
</evidence>
<dbReference type="Proteomes" id="UP000741863">
    <property type="component" value="Unassembled WGS sequence"/>
</dbReference>
<gene>
    <name evidence="2" type="ORF">JOD17_001044</name>
</gene>
<name>A0ABS2P9G2_9BACL</name>
<evidence type="ECO:0000313" key="2">
    <source>
        <dbReference type="EMBL" id="MBM7631952.1"/>
    </source>
</evidence>
<accession>A0ABS2P9G2</accession>
<dbReference type="EMBL" id="JAFBEC010000002">
    <property type="protein sequence ID" value="MBM7631952.1"/>
    <property type="molecule type" value="Genomic_DNA"/>
</dbReference>
<comment type="caution">
    <text evidence="2">The sequence shown here is derived from an EMBL/GenBank/DDBJ whole genome shotgun (WGS) entry which is preliminary data.</text>
</comment>
<organism evidence="2 3">
    <name type="scientific">Geomicrobium sediminis</name>
    <dbReference type="NCBI Taxonomy" id="1347788"/>
    <lineage>
        <taxon>Bacteria</taxon>
        <taxon>Bacillati</taxon>
        <taxon>Bacillota</taxon>
        <taxon>Bacilli</taxon>
        <taxon>Bacillales</taxon>
        <taxon>Geomicrobium</taxon>
    </lineage>
</organism>
<keyword evidence="1" id="KW-0812">Transmembrane</keyword>
<keyword evidence="1" id="KW-0472">Membrane</keyword>
<proteinExistence type="predicted"/>